<evidence type="ECO:0000256" key="6">
    <source>
        <dbReference type="ARBA" id="ARBA00023128"/>
    </source>
</evidence>
<comment type="similarity">
    <text evidence="3">Belongs to the FMP46 family.</text>
</comment>
<protein>
    <recommendedName>
        <fullName evidence="10">Thioredoxin-like fold domain-containing protein</fullName>
    </recommendedName>
</protein>
<dbReference type="Proteomes" id="UP000054097">
    <property type="component" value="Unassembled WGS sequence"/>
</dbReference>
<keyword evidence="4" id="KW-0809">Transit peptide</keyword>
<dbReference type="EMBL" id="KN824305">
    <property type="protein sequence ID" value="KIM26526.1"/>
    <property type="molecule type" value="Genomic_DNA"/>
</dbReference>
<name>A0A0C3B4Y3_SERVB</name>
<organism evidence="8 9">
    <name type="scientific">Serendipita vermifera MAFF 305830</name>
    <dbReference type="NCBI Taxonomy" id="933852"/>
    <lineage>
        <taxon>Eukaryota</taxon>
        <taxon>Fungi</taxon>
        <taxon>Dikarya</taxon>
        <taxon>Basidiomycota</taxon>
        <taxon>Agaricomycotina</taxon>
        <taxon>Agaricomycetes</taxon>
        <taxon>Sebacinales</taxon>
        <taxon>Serendipitaceae</taxon>
        <taxon>Serendipita</taxon>
    </lineage>
</organism>
<evidence type="ECO:0000256" key="2">
    <source>
        <dbReference type="ARBA" id="ARBA00004173"/>
    </source>
</evidence>
<proteinExistence type="inferred from homology"/>
<dbReference type="OrthoDB" id="59229at2759"/>
<dbReference type="Gene3D" id="3.40.30.10">
    <property type="entry name" value="Glutaredoxin"/>
    <property type="match status" value="1"/>
</dbReference>
<evidence type="ECO:0000313" key="8">
    <source>
        <dbReference type="EMBL" id="KIM26526.1"/>
    </source>
</evidence>
<dbReference type="AlphaFoldDB" id="A0A0C3B4Y3"/>
<dbReference type="GO" id="GO:0005739">
    <property type="term" value="C:mitochondrion"/>
    <property type="evidence" value="ECO:0007669"/>
    <property type="project" value="UniProtKB-SubCell"/>
</dbReference>
<dbReference type="PANTHER" id="PTHR28071:SF1">
    <property type="entry name" value="REDOX PROTEIN FMP46, MITOCHONDRIAL-RELATED"/>
    <property type="match status" value="1"/>
</dbReference>
<evidence type="ECO:0000256" key="1">
    <source>
        <dbReference type="ARBA" id="ARBA00002963"/>
    </source>
</evidence>
<comment type="subcellular location">
    <subcellularLocation>
        <location evidence="2">Mitochondrion</location>
    </subcellularLocation>
</comment>
<reference evidence="9" key="2">
    <citation type="submission" date="2015-01" db="EMBL/GenBank/DDBJ databases">
        <title>Evolutionary Origins and Diversification of the Mycorrhizal Mutualists.</title>
        <authorList>
            <consortium name="DOE Joint Genome Institute"/>
            <consortium name="Mycorrhizal Genomics Consortium"/>
            <person name="Kohler A."/>
            <person name="Kuo A."/>
            <person name="Nagy L.G."/>
            <person name="Floudas D."/>
            <person name="Copeland A."/>
            <person name="Barry K.W."/>
            <person name="Cichocki N."/>
            <person name="Veneault-Fourrey C."/>
            <person name="LaButti K."/>
            <person name="Lindquist E.A."/>
            <person name="Lipzen A."/>
            <person name="Lundell T."/>
            <person name="Morin E."/>
            <person name="Murat C."/>
            <person name="Riley R."/>
            <person name="Ohm R."/>
            <person name="Sun H."/>
            <person name="Tunlid A."/>
            <person name="Henrissat B."/>
            <person name="Grigoriev I.V."/>
            <person name="Hibbett D.S."/>
            <person name="Martin F."/>
        </authorList>
    </citation>
    <scope>NUCLEOTIDE SEQUENCE [LARGE SCALE GENOMIC DNA]</scope>
    <source>
        <strain evidence="9">MAFF 305830</strain>
    </source>
</reference>
<dbReference type="SUPFAM" id="SSF52833">
    <property type="entry name" value="Thioredoxin-like"/>
    <property type="match status" value="1"/>
</dbReference>
<dbReference type="InterPro" id="IPR036249">
    <property type="entry name" value="Thioredoxin-like_sf"/>
</dbReference>
<evidence type="ECO:0000313" key="9">
    <source>
        <dbReference type="Proteomes" id="UP000054097"/>
    </source>
</evidence>
<keyword evidence="6" id="KW-0496">Mitochondrion</keyword>
<sequence length="165" mass="17635">MSFRPPRNLPVLSIFHNASSPPSVKALNLLRRAVSEPYPAPPKPPLPVELSVVERLPTSDQFRTMQRYYGRPITAFLSAHPSSSGSESGAGKDEVERVVQTAKANPLALKYPIVVDWDAGKIAVGSVSDVEALLQARAKMREEGGESPGGGEQKKGLLGSLFGSS</sequence>
<comment type="function">
    <text evidence="1">Putative mitochondrial redox protein which could be involved in the reduction of small toxic molecules.</text>
</comment>
<evidence type="ECO:0000256" key="4">
    <source>
        <dbReference type="ARBA" id="ARBA00022946"/>
    </source>
</evidence>
<dbReference type="PANTHER" id="PTHR28071">
    <property type="entry name" value="REDOX PROTEIN FMP46, MITOCHONDRIAL-RELATED"/>
    <property type="match status" value="1"/>
</dbReference>
<feature type="region of interest" description="Disordered" evidence="7">
    <location>
        <begin position="139"/>
        <end position="165"/>
    </location>
</feature>
<dbReference type="Pfam" id="PF07955">
    <property type="entry name" value="DUF1687"/>
    <property type="match status" value="1"/>
</dbReference>
<dbReference type="InterPro" id="IPR012882">
    <property type="entry name" value="Fmp46"/>
</dbReference>
<evidence type="ECO:0000256" key="5">
    <source>
        <dbReference type="ARBA" id="ARBA00023002"/>
    </source>
</evidence>
<evidence type="ECO:0000256" key="3">
    <source>
        <dbReference type="ARBA" id="ARBA00009734"/>
    </source>
</evidence>
<reference evidence="8 9" key="1">
    <citation type="submission" date="2014-04" db="EMBL/GenBank/DDBJ databases">
        <authorList>
            <consortium name="DOE Joint Genome Institute"/>
            <person name="Kuo A."/>
            <person name="Zuccaro A."/>
            <person name="Kohler A."/>
            <person name="Nagy L.G."/>
            <person name="Floudas D."/>
            <person name="Copeland A."/>
            <person name="Barry K.W."/>
            <person name="Cichocki N."/>
            <person name="Veneault-Fourrey C."/>
            <person name="LaButti K."/>
            <person name="Lindquist E.A."/>
            <person name="Lipzen A."/>
            <person name="Lundell T."/>
            <person name="Morin E."/>
            <person name="Murat C."/>
            <person name="Sun H."/>
            <person name="Tunlid A."/>
            <person name="Henrissat B."/>
            <person name="Grigoriev I.V."/>
            <person name="Hibbett D.S."/>
            <person name="Martin F."/>
            <person name="Nordberg H.P."/>
            <person name="Cantor M.N."/>
            <person name="Hua S.X."/>
        </authorList>
    </citation>
    <scope>NUCLEOTIDE SEQUENCE [LARGE SCALE GENOMIC DNA]</scope>
    <source>
        <strain evidence="8 9">MAFF 305830</strain>
    </source>
</reference>
<accession>A0A0C3B4Y3</accession>
<evidence type="ECO:0008006" key="10">
    <source>
        <dbReference type="Google" id="ProtNLM"/>
    </source>
</evidence>
<dbReference type="HOGENOM" id="CLU_136347_0_0_1"/>
<evidence type="ECO:0000256" key="7">
    <source>
        <dbReference type="SAM" id="MobiDB-lite"/>
    </source>
</evidence>
<gene>
    <name evidence="8" type="ORF">M408DRAFT_330499</name>
</gene>
<keyword evidence="5" id="KW-0560">Oxidoreductase</keyword>
<dbReference type="GO" id="GO:0016491">
    <property type="term" value="F:oxidoreductase activity"/>
    <property type="evidence" value="ECO:0007669"/>
    <property type="project" value="UniProtKB-KW"/>
</dbReference>
<keyword evidence="9" id="KW-1185">Reference proteome</keyword>